<gene>
    <name evidence="3" type="ORF">H261_21561</name>
</gene>
<name>M2ZKL2_9PROT</name>
<feature type="non-terminal residue" evidence="3">
    <location>
        <position position="43"/>
    </location>
</feature>
<organism evidence="3 4">
    <name type="scientific">Paramagnetospirillum caucaseum</name>
    <dbReference type="NCBI Taxonomy" id="1244869"/>
    <lineage>
        <taxon>Bacteria</taxon>
        <taxon>Pseudomonadati</taxon>
        <taxon>Pseudomonadota</taxon>
        <taxon>Alphaproteobacteria</taxon>
        <taxon>Rhodospirillales</taxon>
        <taxon>Magnetospirillaceae</taxon>
        <taxon>Paramagnetospirillum</taxon>
    </lineage>
</organism>
<keyword evidence="4" id="KW-1185">Reference proteome</keyword>
<dbReference type="eggNOG" id="COG0745">
    <property type="taxonomic scope" value="Bacteria"/>
</dbReference>
<reference evidence="3 4" key="1">
    <citation type="journal article" date="2014" name="Genome Announc.">
        <title>Draft Genome Sequence of Magnetospirillum sp. Strain SO-1, a Freshwater Magnetotactic Bacterium Isolated from the Ol'khovka River, Russia.</title>
        <authorList>
            <person name="Grouzdev D.S."/>
            <person name="Dziuba M.V."/>
            <person name="Sukhacheva M.S."/>
            <person name="Mardanov A.V."/>
            <person name="Beletskiy A.V."/>
            <person name="Kuznetsov B.B."/>
            <person name="Skryabin K.G."/>
        </authorList>
    </citation>
    <scope>NUCLEOTIDE SEQUENCE [LARGE SCALE GENOMIC DNA]</scope>
    <source>
        <strain evidence="3 4">SO-1</strain>
    </source>
</reference>
<dbReference type="STRING" id="1244869.H261_21561"/>
<dbReference type="InterPro" id="IPR001789">
    <property type="entry name" value="Sig_transdc_resp-reg_receiver"/>
</dbReference>
<evidence type="ECO:0000256" key="1">
    <source>
        <dbReference type="PROSITE-ProRule" id="PRU00169"/>
    </source>
</evidence>
<dbReference type="GO" id="GO:0000160">
    <property type="term" value="P:phosphorelay signal transduction system"/>
    <property type="evidence" value="ECO:0007669"/>
    <property type="project" value="InterPro"/>
</dbReference>
<dbReference type="EMBL" id="AONQ01000101">
    <property type="protein sequence ID" value="EME67842.1"/>
    <property type="molecule type" value="Genomic_DNA"/>
</dbReference>
<dbReference type="SUPFAM" id="SSF52172">
    <property type="entry name" value="CheY-like"/>
    <property type="match status" value="1"/>
</dbReference>
<feature type="domain" description="Response regulatory" evidence="2">
    <location>
        <begin position="1"/>
        <end position="43"/>
    </location>
</feature>
<keyword evidence="1" id="KW-0597">Phosphoprotein</keyword>
<dbReference type="Gene3D" id="3.40.50.2300">
    <property type="match status" value="1"/>
</dbReference>
<accession>M2ZKL2</accession>
<evidence type="ECO:0000259" key="2">
    <source>
        <dbReference type="PROSITE" id="PS50110"/>
    </source>
</evidence>
<evidence type="ECO:0000313" key="4">
    <source>
        <dbReference type="Proteomes" id="UP000011744"/>
    </source>
</evidence>
<proteinExistence type="predicted"/>
<sequence>MRTLVKVVLHQFGVTEVVEAEDGNEAMQVLREGGADIIVMDWI</sequence>
<dbReference type="InterPro" id="IPR011006">
    <property type="entry name" value="CheY-like_superfamily"/>
</dbReference>
<evidence type="ECO:0000313" key="3">
    <source>
        <dbReference type="EMBL" id="EME67842.1"/>
    </source>
</evidence>
<dbReference type="PROSITE" id="PS50110">
    <property type="entry name" value="RESPONSE_REGULATORY"/>
    <property type="match status" value="1"/>
</dbReference>
<dbReference type="Proteomes" id="UP000011744">
    <property type="component" value="Unassembled WGS sequence"/>
</dbReference>
<feature type="modified residue" description="4-aspartylphosphate" evidence="1">
    <location>
        <position position="41"/>
    </location>
</feature>
<comment type="caution">
    <text evidence="3">The sequence shown here is derived from an EMBL/GenBank/DDBJ whole genome shotgun (WGS) entry which is preliminary data.</text>
</comment>
<dbReference type="AlphaFoldDB" id="M2ZKL2"/>
<protein>
    <submittedName>
        <fullName evidence="3">CheY-like receiver</fullName>
    </submittedName>
</protein>